<dbReference type="Proteomes" id="UP000528457">
    <property type="component" value="Unassembled WGS sequence"/>
</dbReference>
<protein>
    <submittedName>
        <fullName evidence="2">Uncharacterized protein</fullName>
    </submittedName>
</protein>
<evidence type="ECO:0000313" key="2">
    <source>
        <dbReference type="EMBL" id="MBB6521780.1"/>
    </source>
</evidence>
<keyword evidence="1" id="KW-1133">Transmembrane helix</keyword>
<sequence>MINVVIILFLIEFGVLLLNIRRAVKKESSIGEPLVSFVIYLIVTNRTNTPIYFAEKQTELLIFLTLHVVSYFVIPYFAYVIFEEDAPLPNKESGKTTTRS</sequence>
<organism evidence="2 3">
    <name type="scientific">Pseudoteredinibacter isoporae</name>
    <dbReference type="NCBI Taxonomy" id="570281"/>
    <lineage>
        <taxon>Bacteria</taxon>
        <taxon>Pseudomonadati</taxon>
        <taxon>Pseudomonadota</taxon>
        <taxon>Gammaproteobacteria</taxon>
        <taxon>Cellvibrionales</taxon>
        <taxon>Cellvibrionaceae</taxon>
        <taxon>Pseudoteredinibacter</taxon>
    </lineage>
</organism>
<keyword evidence="3" id="KW-1185">Reference proteome</keyword>
<comment type="caution">
    <text evidence="2">The sequence shown here is derived from an EMBL/GenBank/DDBJ whole genome shotgun (WGS) entry which is preliminary data.</text>
</comment>
<name>A0A7X0JT42_9GAMM</name>
<dbReference type="AlphaFoldDB" id="A0A7X0JT42"/>
<keyword evidence="1" id="KW-0472">Membrane</keyword>
<reference evidence="2 3" key="1">
    <citation type="submission" date="2020-08" db="EMBL/GenBank/DDBJ databases">
        <title>Genomic Encyclopedia of Type Strains, Phase IV (KMG-IV): sequencing the most valuable type-strain genomes for metagenomic binning, comparative biology and taxonomic classification.</title>
        <authorList>
            <person name="Goeker M."/>
        </authorList>
    </citation>
    <scope>NUCLEOTIDE SEQUENCE [LARGE SCALE GENOMIC DNA]</scope>
    <source>
        <strain evidence="2 3">DSM 22368</strain>
    </source>
</reference>
<evidence type="ECO:0000256" key="1">
    <source>
        <dbReference type="SAM" id="Phobius"/>
    </source>
</evidence>
<evidence type="ECO:0000313" key="3">
    <source>
        <dbReference type="Proteomes" id="UP000528457"/>
    </source>
</evidence>
<gene>
    <name evidence="2" type="ORF">HNR48_002065</name>
</gene>
<proteinExistence type="predicted"/>
<dbReference type="EMBL" id="JACHHT010000002">
    <property type="protein sequence ID" value="MBB6521780.1"/>
    <property type="molecule type" value="Genomic_DNA"/>
</dbReference>
<feature type="transmembrane region" description="Helical" evidence="1">
    <location>
        <begin position="60"/>
        <end position="82"/>
    </location>
</feature>
<keyword evidence="1" id="KW-0812">Transmembrane</keyword>
<feature type="transmembrane region" description="Helical" evidence="1">
    <location>
        <begin position="6"/>
        <end position="24"/>
    </location>
</feature>
<accession>A0A7X0JT42</accession>
<dbReference type="InParanoid" id="A0A7X0JT42"/>